<evidence type="ECO:0000256" key="1">
    <source>
        <dbReference type="ARBA" id="ARBA00004453"/>
    </source>
</evidence>
<name>A0A557QXC1_9RHOO</name>
<evidence type="ECO:0000313" key="8">
    <source>
        <dbReference type="Proteomes" id="UP000319502"/>
    </source>
</evidence>
<dbReference type="OrthoDB" id="5290530at2"/>
<dbReference type="GO" id="GO:0000018">
    <property type="term" value="P:regulation of DNA recombination"/>
    <property type="evidence" value="ECO:0007669"/>
    <property type="project" value="TreeGrafter"/>
</dbReference>
<dbReference type="GO" id="GO:0006310">
    <property type="term" value="P:DNA recombination"/>
    <property type="evidence" value="ECO:0007669"/>
    <property type="project" value="UniProtKB-UniRule"/>
</dbReference>
<proteinExistence type="inferred from homology"/>
<comment type="caution">
    <text evidence="7">The sequence shown here is derived from an EMBL/GenBank/DDBJ whole genome shotgun (WGS) entry which is preliminary data.</text>
</comment>
<dbReference type="NCBIfam" id="NF001464">
    <property type="entry name" value="PRK00321.1-5"/>
    <property type="match status" value="1"/>
</dbReference>
<comment type="subcellular location">
    <subcellularLocation>
        <location evidence="1 6">Cytoplasm</location>
        <location evidence="1 6">Nucleoid</location>
    </subcellularLocation>
</comment>
<dbReference type="RefSeq" id="WP_144309030.1">
    <property type="nucleotide sequence ID" value="NZ_VMNK01000006.1"/>
</dbReference>
<evidence type="ECO:0000256" key="6">
    <source>
        <dbReference type="HAMAP-Rule" id="MF_00194"/>
    </source>
</evidence>
<sequence>MNFTWFRNLQLYRLPEPWSIALCVDQLDAQLARRRFMPCGSQDPEARGWTPPVGGTDALVHNVGGQWLIALCVERRLLPATVVRDEAEARAAMIEHEQGFKPGRRLMKELRDEVTRELMPRAFQKRHKVFAWIDPKDGWLAIDAPSPTRAEDVLEALRQSLDSFPVKLLRTELSPISAMSDWLAGDEPAGFTIDMDCELKATTEDRASVRYQHHSLDGDEIKSHLAQGKLPARLALTWNDRVSFVLTERGEIKRLQFLDVVQEAATDSKDAAELADAHFSLMAGELRQLVPALIEALGGELSQ</sequence>
<dbReference type="AlphaFoldDB" id="A0A557QXC1"/>
<keyword evidence="5 6" id="KW-0233">DNA recombination</keyword>
<evidence type="ECO:0000256" key="5">
    <source>
        <dbReference type="ARBA" id="ARBA00023172"/>
    </source>
</evidence>
<dbReference type="InterPro" id="IPR007476">
    <property type="entry name" value="RdgC"/>
</dbReference>
<comment type="similarity">
    <text evidence="2 6">Belongs to the RdgC family.</text>
</comment>
<protein>
    <recommendedName>
        <fullName evidence="3 6">Recombination-associated protein RdgC</fullName>
    </recommendedName>
</protein>
<dbReference type="PANTHER" id="PTHR38103">
    <property type="entry name" value="RECOMBINATION-ASSOCIATED PROTEIN RDGC"/>
    <property type="match status" value="1"/>
</dbReference>
<dbReference type="GO" id="GO:0005737">
    <property type="term" value="C:cytoplasm"/>
    <property type="evidence" value="ECO:0007669"/>
    <property type="project" value="UniProtKB-UniRule"/>
</dbReference>
<dbReference type="PANTHER" id="PTHR38103:SF1">
    <property type="entry name" value="RECOMBINATION-ASSOCIATED PROTEIN RDGC"/>
    <property type="match status" value="1"/>
</dbReference>
<evidence type="ECO:0000313" key="7">
    <source>
        <dbReference type="EMBL" id="TVO57557.1"/>
    </source>
</evidence>
<evidence type="ECO:0000256" key="3">
    <source>
        <dbReference type="ARBA" id="ARBA00022296"/>
    </source>
</evidence>
<dbReference type="EMBL" id="VMNK01000006">
    <property type="protein sequence ID" value="TVO57557.1"/>
    <property type="molecule type" value="Genomic_DNA"/>
</dbReference>
<dbReference type="HAMAP" id="MF_00194">
    <property type="entry name" value="RdgC"/>
    <property type="match status" value="1"/>
</dbReference>
<comment type="function">
    <text evidence="6">May be involved in recombination.</text>
</comment>
<evidence type="ECO:0000256" key="2">
    <source>
        <dbReference type="ARBA" id="ARBA00008657"/>
    </source>
</evidence>
<dbReference type="Pfam" id="PF04381">
    <property type="entry name" value="RdgC"/>
    <property type="match status" value="1"/>
</dbReference>
<gene>
    <name evidence="6" type="primary">rdgC</name>
    <name evidence="7" type="ORF">FHP91_07725</name>
</gene>
<reference evidence="7 8" key="1">
    <citation type="submission" date="2019-07" db="EMBL/GenBank/DDBJ databases">
        <title>The pathways for chlorine oxyanion respiration interact through the shared metabolite chlorate.</title>
        <authorList>
            <person name="Barnum T.P."/>
            <person name="Cheng Y."/>
            <person name="Hill K.A."/>
            <person name="Lucas L.N."/>
            <person name="Carlson H.K."/>
            <person name="Coates J.D."/>
        </authorList>
    </citation>
    <scope>NUCLEOTIDE SEQUENCE [LARGE SCALE GENOMIC DNA]</scope>
    <source>
        <strain evidence="7 8">SFB-3</strain>
    </source>
</reference>
<evidence type="ECO:0000256" key="4">
    <source>
        <dbReference type="ARBA" id="ARBA00022490"/>
    </source>
</evidence>
<dbReference type="GO" id="GO:0043590">
    <property type="term" value="C:bacterial nucleoid"/>
    <property type="evidence" value="ECO:0007669"/>
    <property type="project" value="TreeGrafter"/>
</dbReference>
<dbReference type="NCBIfam" id="NF001463">
    <property type="entry name" value="PRK00321.1-4"/>
    <property type="match status" value="1"/>
</dbReference>
<organism evidence="7 8">
    <name type="scientific">Denitromonas halophila</name>
    <dbReference type="NCBI Taxonomy" id="1629404"/>
    <lineage>
        <taxon>Bacteria</taxon>
        <taxon>Pseudomonadati</taxon>
        <taxon>Pseudomonadota</taxon>
        <taxon>Betaproteobacteria</taxon>
        <taxon>Rhodocyclales</taxon>
        <taxon>Zoogloeaceae</taxon>
        <taxon>Denitromonas</taxon>
    </lineage>
</organism>
<keyword evidence="8" id="KW-1185">Reference proteome</keyword>
<dbReference type="GO" id="GO:0003690">
    <property type="term" value="F:double-stranded DNA binding"/>
    <property type="evidence" value="ECO:0007669"/>
    <property type="project" value="TreeGrafter"/>
</dbReference>
<dbReference type="Proteomes" id="UP000319502">
    <property type="component" value="Unassembled WGS sequence"/>
</dbReference>
<accession>A0A557QXC1</accession>
<keyword evidence="4 6" id="KW-0963">Cytoplasm</keyword>